<dbReference type="AlphaFoldDB" id="A0A6A6UFP5"/>
<accession>A0A6A6UFP5</accession>
<evidence type="ECO:0000313" key="2">
    <source>
        <dbReference type="EMBL" id="KAF2670466.1"/>
    </source>
</evidence>
<dbReference type="EMBL" id="MU004234">
    <property type="protein sequence ID" value="KAF2670466.1"/>
    <property type="molecule type" value="Genomic_DNA"/>
</dbReference>
<evidence type="ECO:0000256" key="1">
    <source>
        <dbReference type="SAM" id="MobiDB-lite"/>
    </source>
</evidence>
<feature type="region of interest" description="Disordered" evidence="1">
    <location>
        <begin position="13"/>
        <end position="34"/>
    </location>
</feature>
<evidence type="ECO:0000313" key="3">
    <source>
        <dbReference type="Proteomes" id="UP000799302"/>
    </source>
</evidence>
<sequence length="506" mass="57571">MALTTDAELLDNMDSDSISSVGTSSSTDTDESLEPPCPFPQLFHPTMQAVPKLRQTHLGSSRVDGNLSVLDLYSPLRPLQTSPLLKLPNEILDMIARLATTSKPPSLLANCEVCPIYGQIEVKKLGGVCYQLWQITRPLSYQEIIITMVPKPKSSVVYFKSFQLLRAQAAKGFCRILELSAVTVAPSTQPPDEKCKWTKGDKRMTLELLEVLRSITCVRLSYDVNLRWHGQAVAMLLSHIPCLRHLKDNSEEPAMAQLKRLFQTPKHLQAIDVSQKSMEFIRQLTLPSQEWLTDLRIRIDYANTFSWSGILSPWLPNLQILRLRDDDIMGLGPANIVSRMFGPVTHTLVVDCFDLCPLPLPWSTLASELLEPRRQLLIEAKKKPAFRNFIVDRPYGMYLWEYEGVLDLDLYGLNQQLQCWAHPPDDPPLRLGDFERCENPFAALEQLKKEVEGTNVTCEIDLPQVDEDRWQEMLSGAIGEVTDFRDEWLLPETHEAWWHSDSDMSM</sequence>
<organism evidence="2 3">
    <name type="scientific">Microthyrium microscopicum</name>
    <dbReference type="NCBI Taxonomy" id="703497"/>
    <lineage>
        <taxon>Eukaryota</taxon>
        <taxon>Fungi</taxon>
        <taxon>Dikarya</taxon>
        <taxon>Ascomycota</taxon>
        <taxon>Pezizomycotina</taxon>
        <taxon>Dothideomycetes</taxon>
        <taxon>Dothideomycetes incertae sedis</taxon>
        <taxon>Microthyriales</taxon>
        <taxon>Microthyriaceae</taxon>
        <taxon>Microthyrium</taxon>
    </lineage>
</organism>
<reference evidence="2" key="1">
    <citation type="journal article" date="2020" name="Stud. Mycol.">
        <title>101 Dothideomycetes genomes: a test case for predicting lifestyles and emergence of pathogens.</title>
        <authorList>
            <person name="Haridas S."/>
            <person name="Albert R."/>
            <person name="Binder M."/>
            <person name="Bloem J."/>
            <person name="Labutti K."/>
            <person name="Salamov A."/>
            <person name="Andreopoulos B."/>
            <person name="Baker S."/>
            <person name="Barry K."/>
            <person name="Bills G."/>
            <person name="Bluhm B."/>
            <person name="Cannon C."/>
            <person name="Castanera R."/>
            <person name="Culley D."/>
            <person name="Daum C."/>
            <person name="Ezra D."/>
            <person name="Gonzalez J."/>
            <person name="Henrissat B."/>
            <person name="Kuo A."/>
            <person name="Liang C."/>
            <person name="Lipzen A."/>
            <person name="Lutzoni F."/>
            <person name="Magnuson J."/>
            <person name="Mondo S."/>
            <person name="Nolan M."/>
            <person name="Ohm R."/>
            <person name="Pangilinan J."/>
            <person name="Park H.-J."/>
            <person name="Ramirez L."/>
            <person name="Alfaro M."/>
            <person name="Sun H."/>
            <person name="Tritt A."/>
            <person name="Yoshinaga Y."/>
            <person name="Zwiers L.-H."/>
            <person name="Turgeon B."/>
            <person name="Goodwin S."/>
            <person name="Spatafora J."/>
            <person name="Crous P."/>
            <person name="Grigoriev I."/>
        </authorList>
    </citation>
    <scope>NUCLEOTIDE SEQUENCE</scope>
    <source>
        <strain evidence="2">CBS 115976</strain>
    </source>
</reference>
<gene>
    <name evidence="2" type="ORF">BT63DRAFT_454655</name>
</gene>
<feature type="compositionally biased region" description="Low complexity" evidence="1">
    <location>
        <begin position="15"/>
        <end position="27"/>
    </location>
</feature>
<proteinExistence type="predicted"/>
<dbReference type="Proteomes" id="UP000799302">
    <property type="component" value="Unassembled WGS sequence"/>
</dbReference>
<protein>
    <submittedName>
        <fullName evidence="2">Uncharacterized protein</fullName>
    </submittedName>
</protein>
<keyword evidence="3" id="KW-1185">Reference proteome</keyword>
<name>A0A6A6UFP5_9PEZI</name>